<dbReference type="STRING" id="265719.SAMN04488509_104221"/>
<dbReference type="Proteomes" id="UP000199603">
    <property type="component" value="Unassembled WGS sequence"/>
</dbReference>
<dbReference type="PANTHER" id="PTHR43639:SF1">
    <property type="entry name" value="SHORT-CHAIN DEHYDROGENASE_REDUCTASE FAMILY PROTEIN"/>
    <property type="match status" value="1"/>
</dbReference>
<dbReference type="OrthoDB" id="9793499at2"/>
<organism evidence="3 4">
    <name type="scientific">Aquimonas voraii</name>
    <dbReference type="NCBI Taxonomy" id="265719"/>
    <lineage>
        <taxon>Bacteria</taxon>
        <taxon>Pseudomonadati</taxon>
        <taxon>Pseudomonadota</taxon>
        <taxon>Gammaproteobacteria</taxon>
        <taxon>Lysobacterales</taxon>
        <taxon>Lysobacteraceae</taxon>
        <taxon>Aquimonas</taxon>
    </lineage>
</organism>
<reference evidence="3 4" key="1">
    <citation type="submission" date="2016-10" db="EMBL/GenBank/DDBJ databases">
        <authorList>
            <person name="de Groot N.N."/>
        </authorList>
    </citation>
    <scope>NUCLEOTIDE SEQUENCE [LARGE SCALE GENOMIC DNA]</scope>
    <source>
        <strain evidence="3 4">DSM 16957</strain>
    </source>
</reference>
<dbReference type="Gene3D" id="3.40.50.720">
    <property type="entry name" value="NAD(P)-binding Rossmann-like Domain"/>
    <property type="match status" value="1"/>
</dbReference>
<dbReference type="NCBIfam" id="NF006598">
    <property type="entry name" value="PRK09135.1"/>
    <property type="match status" value="1"/>
</dbReference>
<dbReference type="GO" id="GO:0016491">
    <property type="term" value="F:oxidoreductase activity"/>
    <property type="evidence" value="ECO:0007669"/>
    <property type="project" value="UniProtKB-KW"/>
</dbReference>
<gene>
    <name evidence="3" type="ORF">SAMN04488509_104221</name>
</gene>
<protein>
    <submittedName>
        <fullName evidence="3">Pteridine reductase</fullName>
    </submittedName>
</protein>
<evidence type="ECO:0000256" key="1">
    <source>
        <dbReference type="ARBA" id="ARBA00006484"/>
    </source>
</evidence>
<dbReference type="PRINTS" id="PR00080">
    <property type="entry name" value="SDRFAMILY"/>
</dbReference>
<keyword evidence="2" id="KW-0560">Oxidoreductase</keyword>
<accession>A0A1G6WD73</accession>
<evidence type="ECO:0000313" key="4">
    <source>
        <dbReference type="Proteomes" id="UP000199603"/>
    </source>
</evidence>
<keyword evidence="4" id="KW-1185">Reference proteome</keyword>
<sequence length="248" mass="26288">MSASTPRAPVALITGAARRVGAVIARRLHAEGYDLALHYRSSTDAMLALEQELEAARPGSVLAIRAELAEPGAASSLVASTMARFGRLDALINNASSFHPTPIGSATEADWDGLFASNARAPFFLSQSAAAHLRATRGCIVNLVDVYAERPLAEHTVYCMAKAALLMMTLSLAKELGPEVRVNAVAPGAVLWPETGKPSAEQQALLDKTTLKRPGRPEDVAEAIAYLLRAEYTSGQVLRVDGGRALNM</sequence>
<dbReference type="EMBL" id="FNAG01000004">
    <property type="protein sequence ID" value="SDD63015.1"/>
    <property type="molecule type" value="Genomic_DNA"/>
</dbReference>
<comment type="similarity">
    <text evidence="1">Belongs to the short-chain dehydrogenases/reductases (SDR) family.</text>
</comment>
<dbReference type="AlphaFoldDB" id="A0A1G6WD73"/>
<evidence type="ECO:0000313" key="3">
    <source>
        <dbReference type="EMBL" id="SDD63015.1"/>
    </source>
</evidence>
<dbReference type="SUPFAM" id="SSF51735">
    <property type="entry name" value="NAD(P)-binding Rossmann-fold domains"/>
    <property type="match status" value="1"/>
</dbReference>
<dbReference type="RefSeq" id="WP_091242025.1">
    <property type="nucleotide sequence ID" value="NZ_FNAG01000004.1"/>
</dbReference>
<proteinExistence type="inferred from homology"/>
<dbReference type="InterPro" id="IPR002347">
    <property type="entry name" value="SDR_fam"/>
</dbReference>
<dbReference type="InterPro" id="IPR020904">
    <property type="entry name" value="Sc_DH/Rdtase_CS"/>
</dbReference>
<dbReference type="InterPro" id="IPR036291">
    <property type="entry name" value="NAD(P)-bd_dom_sf"/>
</dbReference>
<name>A0A1G6WD73_9GAMM</name>
<dbReference type="Pfam" id="PF13561">
    <property type="entry name" value="adh_short_C2"/>
    <property type="match status" value="1"/>
</dbReference>
<dbReference type="PRINTS" id="PR00081">
    <property type="entry name" value="GDHRDH"/>
</dbReference>
<evidence type="ECO:0000256" key="2">
    <source>
        <dbReference type="ARBA" id="ARBA00023002"/>
    </source>
</evidence>
<dbReference type="FunFam" id="3.40.50.720:FF:000084">
    <property type="entry name" value="Short-chain dehydrogenase reductase"/>
    <property type="match status" value="1"/>
</dbReference>
<dbReference type="PROSITE" id="PS00061">
    <property type="entry name" value="ADH_SHORT"/>
    <property type="match status" value="1"/>
</dbReference>
<dbReference type="PANTHER" id="PTHR43639">
    <property type="entry name" value="OXIDOREDUCTASE, SHORT-CHAIN DEHYDROGENASE/REDUCTASE FAMILY (AFU_ORTHOLOGUE AFUA_5G02870)"/>
    <property type="match status" value="1"/>
</dbReference>